<keyword evidence="2" id="KW-0575">Peroxidase</keyword>
<dbReference type="InterPro" id="IPR002016">
    <property type="entry name" value="Haem_peroxidase"/>
</dbReference>
<dbReference type="EMBL" id="JBJQOH010000007">
    <property type="protein sequence ID" value="KAL3681175.1"/>
    <property type="molecule type" value="Genomic_DNA"/>
</dbReference>
<dbReference type="InterPro" id="IPR010255">
    <property type="entry name" value="Haem_peroxidase_sf"/>
</dbReference>
<keyword evidence="5 7" id="KW-0408">Iron</keyword>
<dbReference type="GO" id="GO:0046872">
    <property type="term" value="F:metal ion binding"/>
    <property type="evidence" value="ECO:0007669"/>
    <property type="project" value="UniProtKB-KW"/>
</dbReference>
<keyword evidence="3" id="KW-0349">Heme</keyword>
<protein>
    <recommendedName>
        <fullName evidence="9">Plant heme peroxidase family profile domain-containing protein</fullName>
    </recommendedName>
</protein>
<evidence type="ECO:0000259" key="9">
    <source>
        <dbReference type="PROSITE" id="PS50873"/>
    </source>
</evidence>
<feature type="binding site" evidence="6">
    <location>
        <position position="551"/>
    </location>
    <ligand>
        <name>substrate</name>
    </ligand>
</feature>
<comment type="similarity">
    <text evidence="8">Belongs to the peroxidase family.</text>
</comment>
<sequence>MLDVSLPVCRAGGTNVAGGTVYGREETPTDCGHGYENLFEETTAAEEELDGDDNQTATEILAAHTCSAAADVATDHFTFEGETMSFDEAVQEKVFRVLALLDEHRCSLAMQNSLLHILLANVHKDPISVVPNWVNLQLRQASSNHHELSLARLLTLAGSNWKGGDKGECTPASLARTAETFQHRGLVDPQKWDMCIGDGSFTHGPVLYGPNNLQTTCEVRNCAVRRNQRLRFDYIPLESVLKPLFRSRTFCYDLLKMWRHRSEWLGRELQDAPETITEFWHGSKVREYQSFRDPSKEYALPIVCPNPACAKAYRIWPTTCESLLEEQNYDENADVFKFPCETCADEVSGSPVYVKLQVTTAQKDCWTVEIVILNAGKIPLPENMLGDHLAQCKVSGVASGGYNGCRRDKVIERFLMTFYDMVIMTYSGCMVLNDFIEKAEALARAIDVLDVGSSSPCLLAAKRGLGVGPRHMKENVLEAEDRWEKCLRAFWANKGLLTVTTEEFFRPTIIKLRSVHVNGNLFKIGGPKWKVLVGRSDGSVSLASEALSNLPDDTFTFQQLVSTFAKKGLNEADMVVLSGAHTSGLVRNLPALSNLPDDTFTFQQLVSTFAKKDLNEADMVVFSGAHTIGLGRNKHQRNEAIDNCPDSEVPMFETSLFLTGR</sequence>
<gene>
    <name evidence="10" type="ORF">R1sor_024131</name>
</gene>
<comment type="caution">
    <text evidence="10">The sequence shown here is derived from an EMBL/GenBank/DDBJ whole genome shotgun (WGS) entry which is preliminary data.</text>
</comment>
<evidence type="ECO:0000256" key="4">
    <source>
        <dbReference type="ARBA" id="ARBA00022723"/>
    </source>
</evidence>
<dbReference type="AlphaFoldDB" id="A0ABD3GSV6"/>
<feature type="binding site" description="axial binding residue" evidence="7">
    <location>
        <position position="581"/>
    </location>
    <ligand>
        <name>heme b</name>
        <dbReference type="ChEBI" id="CHEBI:60344"/>
    </ligand>
    <ligandPart>
        <name>Fe</name>
        <dbReference type="ChEBI" id="CHEBI:18248"/>
    </ligandPart>
</feature>
<dbReference type="InterPro" id="IPR000823">
    <property type="entry name" value="Peroxidase_pln"/>
</dbReference>
<accession>A0ABD3GSV6</accession>
<organism evidence="10 11">
    <name type="scientific">Riccia sorocarpa</name>
    <dbReference type="NCBI Taxonomy" id="122646"/>
    <lineage>
        <taxon>Eukaryota</taxon>
        <taxon>Viridiplantae</taxon>
        <taxon>Streptophyta</taxon>
        <taxon>Embryophyta</taxon>
        <taxon>Marchantiophyta</taxon>
        <taxon>Marchantiopsida</taxon>
        <taxon>Marchantiidae</taxon>
        <taxon>Marchantiales</taxon>
        <taxon>Ricciaceae</taxon>
        <taxon>Riccia</taxon>
    </lineage>
</organism>
<feature type="domain" description="Plant heme peroxidase family profile" evidence="9">
    <location>
        <begin position="521"/>
        <end position="661"/>
    </location>
</feature>
<evidence type="ECO:0000313" key="10">
    <source>
        <dbReference type="EMBL" id="KAL3681175.1"/>
    </source>
</evidence>
<dbReference type="Pfam" id="PF00141">
    <property type="entry name" value="peroxidase"/>
    <property type="match status" value="2"/>
</dbReference>
<dbReference type="GO" id="GO:0140825">
    <property type="term" value="F:lactoperoxidase activity"/>
    <property type="evidence" value="ECO:0007669"/>
    <property type="project" value="UniProtKB-EC"/>
</dbReference>
<comment type="cofactor">
    <cofactor evidence="7">
        <name>heme b</name>
        <dbReference type="ChEBI" id="CHEBI:60344"/>
    </cofactor>
    <text evidence="7">Binds 1 heme b (iron(II)-protoporphyrin IX) group per subunit.</text>
</comment>
<evidence type="ECO:0000256" key="2">
    <source>
        <dbReference type="ARBA" id="ARBA00022559"/>
    </source>
</evidence>
<keyword evidence="4 7" id="KW-0479">Metal-binding</keyword>
<dbReference type="Proteomes" id="UP001633002">
    <property type="component" value="Unassembled WGS sequence"/>
</dbReference>
<evidence type="ECO:0000256" key="8">
    <source>
        <dbReference type="RuleBase" id="RU004241"/>
    </source>
</evidence>
<keyword evidence="11" id="KW-1185">Reference proteome</keyword>
<evidence type="ECO:0000256" key="1">
    <source>
        <dbReference type="ARBA" id="ARBA00000189"/>
    </source>
</evidence>
<keyword evidence="7" id="KW-0106">Calcium</keyword>
<dbReference type="Gene3D" id="1.10.520.10">
    <property type="match status" value="1"/>
</dbReference>
<dbReference type="Gene3D" id="1.10.420.10">
    <property type="entry name" value="Peroxidase, domain 2"/>
    <property type="match status" value="2"/>
</dbReference>
<dbReference type="PRINTS" id="PR00458">
    <property type="entry name" value="PEROXIDASE"/>
</dbReference>
<evidence type="ECO:0000256" key="6">
    <source>
        <dbReference type="PIRSR" id="PIRSR600823-2"/>
    </source>
</evidence>
<comment type="catalytic activity">
    <reaction evidence="1">
        <text>2 a phenolic donor + H2O2 = 2 a phenolic radical donor + 2 H2O</text>
        <dbReference type="Rhea" id="RHEA:56136"/>
        <dbReference type="ChEBI" id="CHEBI:15377"/>
        <dbReference type="ChEBI" id="CHEBI:16240"/>
        <dbReference type="ChEBI" id="CHEBI:139520"/>
        <dbReference type="ChEBI" id="CHEBI:139521"/>
        <dbReference type="EC" id="1.11.1.7"/>
    </reaction>
</comment>
<reference evidence="10 11" key="1">
    <citation type="submission" date="2024-09" db="EMBL/GenBank/DDBJ databases">
        <title>Chromosome-scale assembly of Riccia sorocarpa.</title>
        <authorList>
            <person name="Paukszto L."/>
        </authorList>
    </citation>
    <scope>NUCLEOTIDE SEQUENCE [LARGE SCALE GENOMIC DNA]</scope>
    <source>
        <strain evidence="10">LP-2024</strain>
        <tissue evidence="10">Aerial parts of the thallus</tissue>
    </source>
</reference>
<name>A0ABD3GSV6_9MARC</name>
<dbReference type="PANTHER" id="PTHR31235">
    <property type="entry name" value="PEROXIDASE 25-RELATED"/>
    <property type="match status" value="1"/>
</dbReference>
<comment type="cofactor">
    <cofactor evidence="7">
        <name>Ca(2+)</name>
        <dbReference type="ChEBI" id="CHEBI:29108"/>
    </cofactor>
    <text evidence="7">Binds 2 calcium ions per subunit.</text>
</comment>
<evidence type="ECO:0000256" key="7">
    <source>
        <dbReference type="PIRSR" id="PIRSR600823-3"/>
    </source>
</evidence>
<dbReference type="SUPFAM" id="SSF48113">
    <property type="entry name" value="Heme-dependent peroxidases"/>
    <property type="match status" value="2"/>
</dbReference>
<evidence type="ECO:0000256" key="5">
    <source>
        <dbReference type="ARBA" id="ARBA00023004"/>
    </source>
</evidence>
<proteinExistence type="inferred from homology"/>
<evidence type="ECO:0000313" key="11">
    <source>
        <dbReference type="Proteomes" id="UP001633002"/>
    </source>
</evidence>
<evidence type="ECO:0000256" key="3">
    <source>
        <dbReference type="ARBA" id="ARBA00022617"/>
    </source>
</evidence>
<keyword evidence="2" id="KW-0560">Oxidoreductase</keyword>
<feature type="binding site" evidence="7">
    <location>
        <position position="582"/>
    </location>
    <ligand>
        <name>Ca(2+)</name>
        <dbReference type="ChEBI" id="CHEBI:29108"/>
        <label>2</label>
    </ligand>
</feature>
<dbReference type="PROSITE" id="PS50873">
    <property type="entry name" value="PEROXIDASE_4"/>
    <property type="match status" value="1"/>
</dbReference>